<dbReference type="GO" id="GO:0016787">
    <property type="term" value="F:hydrolase activity"/>
    <property type="evidence" value="ECO:0007669"/>
    <property type="project" value="UniProtKB-KW"/>
</dbReference>
<keyword evidence="8" id="KW-1185">Reference proteome</keyword>
<feature type="compositionally biased region" description="Basic and acidic residues" evidence="4">
    <location>
        <begin position="1"/>
        <end position="12"/>
    </location>
</feature>
<evidence type="ECO:0000313" key="8">
    <source>
        <dbReference type="Proteomes" id="UP000005237"/>
    </source>
</evidence>
<dbReference type="InterPro" id="IPR038718">
    <property type="entry name" value="SNF2-like_sf"/>
</dbReference>
<dbReference type="PROSITE" id="PS51192">
    <property type="entry name" value="HELICASE_ATP_BIND_1"/>
    <property type="match status" value="1"/>
</dbReference>
<dbReference type="Gene3D" id="3.40.50.10810">
    <property type="entry name" value="Tandem AAA-ATPase domain"/>
    <property type="match status" value="1"/>
</dbReference>
<keyword evidence="1" id="KW-0547">Nucleotide-binding</keyword>
<dbReference type="CDD" id="cd18008">
    <property type="entry name" value="DEXDc_SHPRH-like"/>
    <property type="match status" value="1"/>
</dbReference>
<dbReference type="CDD" id="cd18793">
    <property type="entry name" value="SF2_C_SNF"/>
    <property type="match status" value="1"/>
</dbReference>
<dbReference type="EnsemblMetazoa" id="CJA07039.1">
    <property type="protein sequence ID" value="CJA07039.1"/>
    <property type="gene ID" value="WBGene00126243"/>
</dbReference>
<evidence type="ECO:0000256" key="3">
    <source>
        <dbReference type="ARBA" id="ARBA00022840"/>
    </source>
</evidence>
<dbReference type="PROSITE" id="PS51194">
    <property type="entry name" value="HELICASE_CTER"/>
    <property type="match status" value="1"/>
</dbReference>
<dbReference type="GO" id="GO:0006281">
    <property type="term" value="P:DNA repair"/>
    <property type="evidence" value="ECO:0007669"/>
    <property type="project" value="TreeGrafter"/>
</dbReference>
<feature type="compositionally biased region" description="Low complexity" evidence="4">
    <location>
        <begin position="18"/>
        <end position="32"/>
    </location>
</feature>
<feature type="compositionally biased region" description="Gly residues" evidence="4">
    <location>
        <begin position="105"/>
        <end position="115"/>
    </location>
</feature>
<dbReference type="InterPro" id="IPR050628">
    <property type="entry name" value="SNF2_RAD54_helicase_TF"/>
</dbReference>
<dbReference type="Pfam" id="PF00271">
    <property type="entry name" value="Helicase_C"/>
    <property type="match status" value="1"/>
</dbReference>
<dbReference type="SMART" id="SM00487">
    <property type="entry name" value="DEXDc"/>
    <property type="match status" value="1"/>
</dbReference>
<evidence type="ECO:0008006" key="9">
    <source>
        <dbReference type="Google" id="ProtNLM"/>
    </source>
</evidence>
<dbReference type="InterPro" id="IPR001650">
    <property type="entry name" value="Helicase_C-like"/>
</dbReference>
<sequence>MRSFFEDNKSAEENVPDSFATSTPKSKSAASSLRDISAYKSLRNSTDNADRQRSLDSHEKENPMSPISKKLCESDDLRSKQKLRERILRKSLKQNSSGSFLEASGSGGGGAGGWGSSQKFFDDHGGLPAKKDDLFSVALSPIVKEKRSSFNMDITDMPAIASSTAIPCRSDDDDVRNGKPPSEIDDNDSDIIEINAPAIASKPPPLLNLDDDSDIIEVTPDNREAPRPLLTSQELRKLPFKKLMAQRNHVMSLIGFSDHLPDKGVRVLQEFQLLDDEVERRKDYGEIGEESDESEDEIIVLDDTPPPRVVVPKYPTGALMTNNGLLPTRHFVGGPPPAPDFNALLDKNNKKLMGGKMTDEKYRKVQVISDRIVQQLADATHTIPAETDLTDTPKGFKIELMPHQKGGLTWMRWRESQPQSGGILADDMGLGKTLSMISLIAHQKAARKDGGDEEKDKEKRKVAKDQGLVYSNGTLIIAPASLIHQWEAEIDRRLVDGTLSVYMFHGTKKQRDIDARRLARYDVVITTYTIVANELVEKIKTKTKSKADDSDSDSCSDGDSAIVGIRKTVGRDDSSLAKICWARVILDEAHSIKNRLSQSSRAVCRLSSFTRWCLSGTPIHNNLWDLYSLIRFLRVPPFSDDKYWKESIMPMKPIMADRVNLLIKNLLLRRTKEQTCAVTNKKLVQLAEKTLKIHELEMTGEEGQAYAIMMDAAKKFIKNIVEQSEDMVKFGYVRRRRGKNGDDMQNPFNFGPRNLDTRSKFQQMTCVLMLLMRLRQACVHFSITKSGLDLDAFQLIGGEDEADVNLEELDDIMEKTMANMSLEEDGSQKSPKTSTRIFEPDYLSCKMRKTLDIVEKIMEKKEKVVIVSQWVSVLNLIEAHIKSNGYKYTSITGQVQVKDRQERVDSFNREKGGAQVMLLSLTAGGVGLNLTGGNHLIMVDLHWNPALEQQACDRIYRMGQKKPVFIHRLITKGTIEQRVMMLQNSKLQLASSILDGTASRKMTKLTMTDIKMLFGLNE</sequence>
<evidence type="ECO:0000256" key="2">
    <source>
        <dbReference type="ARBA" id="ARBA00022801"/>
    </source>
</evidence>
<dbReference type="InterPro" id="IPR000330">
    <property type="entry name" value="SNF2_N"/>
</dbReference>
<dbReference type="GO" id="GO:0005524">
    <property type="term" value="F:ATP binding"/>
    <property type="evidence" value="ECO:0007669"/>
    <property type="project" value="UniProtKB-KW"/>
</dbReference>
<feature type="domain" description="Helicase ATP-binding" evidence="5">
    <location>
        <begin position="413"/>
        <end position="636"/>
    </location>
</feature>
<feature type="compositionally biased region" description="Basic and acidic residues" evidence="4">
    <location>
        <begin position="70"/>
        <end position="88"/>
    </location>
</feature>
<dbReference type="InterPro" id="IPR049730">
    <property type="entry name" value="SNF2/RAD54-like_C"/>
</dbReference>
<keyword evidence="2" id="KW-0378">Hydrolase</keyword>
<evidence type="ECO:0000256" key="4">
    <source>
        <dbReference type="SAM" id="MobiDB-lite"/>
    </source>
</evidence>
<dbReference type="InterPro" id="IPR014001">
    <property type="entry name" value="Helicase_ATP-bd"/>
</dbReference>
<evidence type="ECO:0000259" key="6">
    <source>
        <dbReference type="PROSITE" id="PS51194"/>
    </source>
</evidence>
<feature type="region of interest" description="Disordered" evidence="4">
    <location>
        <begin position="165"/>
        <end position="188"/>
    </location>
</feature>
<reference evidence="7" key="2">
    <citation type="submission" date="2022-06" db="UniProtKB">
        <authorList>
            <consortium name="EnsemblMetazoa"/>
        </authorList>
    </citation>
    <scope>IDENTIFICATION</scope>
    <source>
        <strain evidence="7">DF5081</strain>
    </source>
</reference>
<feature type="domain" description="Helicase C-terminal" evidence="6">
    <location>
        <begin position="849"/>
        <end position="1011"/>
    </location>
</feature>
<dbReference type="GO" id="GO:0008094">
    <property type="term" value="F:ATP-dependent activity, acting on DNA"/>
    <property type="evidence" value="ECO:0007669"/>
    <property type="project" value="TreeGrafter"/>
</dbReference>
<organism evidence="7 8">
    <name type="scientific">Caenorhabditis japonica</name>
    <dbReference type="NCBI Taxonomy" id="281687"/>
    <lineage>
        <taxon>Eukaryota</taxon>
        <taxon>Metazoa</taxon>
        <taxon>Ecdysozoa</taxon>
        <taxon>Nematoda</taxon>
        <taxon>Chromadorea</taxon>
        <taxon>Rhabditida</taxon>
        <taxon>Rhabditina</taxon>
        <taxon>Rhabditomorpha</taxon>
        <taxon>Rhabditoidea</taxon>
        <taxon>Rhabditidae</taxon>
        <taxon>Peloderinae</taxon>
        <taxon>Caenorhabditis</taxon>
    </lineage>
</organism>
<dbReference type="InterPro" id="IPR027417">
    <property type="entry name" value="P-loop_NTPase"/>
</dbReference>
<dbReference type="AlphaFoldDB" id="A0A8R1HNJ9"/>
<keyword evidence="3" id="KW-0067">ATP-binding</keyword>
<dbReference type="Pfam" id="PF00176">
    <property type="entry name" value="SNF2-rel_dom"/>
    <property type="match status" value="1"/>
</dbReference>
<feature type="region of interest" description="Disordered" evidence="4">
    <location>
        <begin position="1"/>
        <end position="117"/>
    </location>
</feature>
<dbReference type="SUPFAM" id="SSF52540">
    <property type="entry name" value="P-loop containing nucleoside triphosphate hydrolases"/>
    <property type="match status" value="2"/>
</dbReference>
<feature type="compositionally biased region" description="Basic and acidic residues" evidence="4">
    <location>
        <begin position="48"/>
        <end position="62"/>
    </location>
</feature>
<dbReference type="SMART" id="SM00490">
    <property type="entry name" value="HELICc"/>
    <property type="match status" value="1"/>
</dbReference>
<protein>
    <recommendedName>
        <fullName evidence="9">Transcription termination factor 2</fullName>
    </recommendedName>
</protein>
<dbReference type="PANTHER" id="PTHR45626:SF50">
    <property type="entry name" value="TRANSCRIPTION TERMINATION FACTOR 2"/>
    <property type="match status" value="1"/>
</dbReference>
<dbReference type="PANTHER" id="PTHR45626">
    <property type="entry name" value="TRANSCRIPTION TERMINATION FACTOR 2-RELATED"/>
    <property type="match status" value="1"/>
</dbReference>
<dbReference type="Proteomes" id="UP000005237">
    <property type="component" value="Unassembled WGS sequence"/>
</dbReference>
<name>A0A8R1HNJ9_CAEJA</name>
<reference evidence="8" key="1">
    <citation type="submission" date="2010-08" db="EMBL/GenBank/DDBJ databases">
        <authorList>
            <consortium name="Caenorhabditis japonica Sequencing Consortium"/>
            <person name="Wilson R.K."/>
        </authorList>
    </citation>
    <scope>NUCLEOTIDE SEQUENCE [LARGE SCALE GENOMIC DNA]</scope>
    <source>
        <strain evidence="8">DF5081</strain>
    </source>
</reference>
<accession>A0A8R1HNJ9</accession>
<dbReference type="Gene3D" id="3.40.50.300">
    <property type="entry name" value="P-loop containing nucleotide triphosphate hydrolases"/>
    <property type="match status" value="1"/>
</dbReference>
<proteinExistence type="predicted"/>
<evidence type="ECO:0000256" key="1">
    <source>
        <dbReference type="ARBA" id="ARBA00022741"/>
    </source>
</evidence>
<evidence type="ECO:0000313" key="7">
    <source>
        <dbReference type="EnsemblMetazoa" id="CJA07039.1"/>
    </source>
</evidence>
<dbReference type="GO" id="GO:0005634">
    <property type="term" value="C:nucleus"/>
    <property type="evidence" value="ECO:0007669"/>
    <property type="project" value="TreeGrafter"/>
</dbReference>
<evidence type="ECO:0000259" key="5">
    <source>
        <dbReference type="PROSITE" id="PS51192"/>
    </source>
</evidence>